<dbReference type="Pfam" id="PF00899">
    <property type="entry name" value="ThiF"/>
    <property type="match status" value="1"/>
</dbReference>
<dbReference type="InterPro" id="IPR045886">
    <property type="entry name" value="ThiF/MoeB/HesA"/>
</dbReference>
<dbReference type="EMBL" id="JAVRHX010000001">
    <property type="protein sequence ID" value="MDT0593621.1"/>
    <property type="molecule type" value="Genomic_DNA"/>
</dbReference>
<dbReference type="InterPro" id="IPR000594">
    <property type="entry name" value="ThiF_NAD_FAD-bd"/>
</dbReference>
<dbReference type="GO" id="GO:0016779">
    <property type="term" value="F:nucleotidyltransferase activity"/>
    <property type="evidence" value="ECO:0007669"/>
    <property type="project" value="UniProtKB-KW"/>
</dbReference>
<dbReference type="RefSeq" id="WP_311367128.1">
    <property type="nucleotide sequence ID" value="NZ_JAVRHX010000001.1"/>
</dbReference>
<accession>A0ABU2ZMZ2</accession>
<proteinExistence type="predicted"/>
<dbReference type="PANTHER" id="PTHR43267:SF1">
    <property type="entry name" value="TRNA THREONYLCARBAMOYLADENOSINE DEHYDRATASE"/>
    <property type="match status" value="1"/>
</dbReference>
<comment type="caution">
    <text evidence="2">The sequence shown here is derived from an EMBL/GenBank/DDBJ whole genome shotgun (WGS) entry which is preliminary data.</text>
</comment>
<dbReference type="Gene3D" id="3.40.50.720">
    <property type="entry name" value="NAD(P)-binding Rossmann-like Domain"/>
    <property type="match status" value="1"/>
</dbReference>
<dbReference type="PANTHER" id="PTHR43267">
    <property type="entry name" value="TRNA THREONYLCARBAMOYLADENOSINE DEHYDRATASE"/>
    <property type="match status" value="1"/>
</dbReference>
<dbReference type="CDD" id="cd01483">
    <property type="entry name" value="E1_enzyme_family"/>
    <property type="match status" value="1"/>
</dbReference>
<evidence type="ECO:0000259" key="1">
    <source>
        <dbReference type="Pfam" id="PF00899"/>
    </source>
</evidence>
<gene>
    <name evidence="2" type="ORF">RM552_02030</name>
</gene>
<dbReference type="InterPro" id="IPR035985">
    <property type="entry name" value="Ubiquitin-activating_enz"/>
</dbReference>
<dbReference type="SUPFAM" id="SSF69572">
    <property type="entry name" value="Activating enzymes of the ubiquitin-like proteins"/>
    <property type="match status" value="1"/>
</dbReference>
<protein>
    <submittedName>
        <fullName evidence="2">ThiF family adenylyltransferase</fullName>
    </submittedName>
</protein>
<keyword evidence="3" id="KW-1185">Reference proteome</keyword>
<keyword evidence="2" id="KW-0548">Nucleotidyltransferase</keyword>
<organism evidence="2 3">
    <name type="scientific">Glaciecola petra</name>
    <dbReference type="NCBI Taxonomy" id="3075602"/>
    <lineage>
        <taxon>Bacteria</taxon>
        <taxon>Pseudomonadati</taxon>
        <taxon>Pseudomonadota</taxon>
        <taxon>Gammaproteobacteria</taxon>
        <taxon>Alteromonadales</taxon>
        <taxon>Alteromonadaceae</taxon>
        <taxon>Glaciecola</taxon>
    </lineage>
</organism>
<name>A0ABU2ZMZ2_9ALTE</name>
<dbReference type="NCBIfam" id="NF006077">
    <property type="entry name" value="PRK08223.1"/>
    <property type="match status" value="1"/>
</dbReference>
<keyword evidence="2" id="KW-0808">Transferase</keyword>
<evidence type="ECO:0000313" key="2">
    <source>
        <dbReference type="EMBL" id="MDT0593621.1"/>
    </source>
</evidence>
<evidence type="ECO:0000313" key="3">
    <source>
        <dbReference type="Proteomes" id="UP001253545"/>
    </source>
</evidence>
<sequence>MFDYDTAFSRNVGWITESEKDIIKNTKIAIAGLGGAGGEHALTLARMGFQHFHFADFDEFEIHNFNRQAGAFTDTVERPKCKVMAEMVKKINPNITVKQFNDGVNDENVDEFFEGVDIYVDGIDFFALHARLSVYRKAEEKGIPNLLAAPFGMGAAMAIFTPESMPFEQYYRFNDAKTDDEKFIKLLIGLGPALLQKSYLVDESTADFKEKKGPSTPMAIKLCSGMLVTNVLKLVLKRGEVIVAPKVQQFDAYKNKFVVSNSRWGTRGPLQRLKFKIAKAKVLK</sequence>
<feature type="domain" description="THIF-type NAD/FAD binding fold" evidence="1">
    <location>
        <begin position="9"/>
        <end position="257"/>
    </location>
</feature>
<reference evidence="2 3" key="1">
    <citation type="submission" date="2023-09" db="EMBL/GenBank/DDBJ databases">
        <authorList>
            <person name="Rey-Velasco X."/>
        </authorList>
    </citation>
    <scope>NUCLEOTIDE SEQUENCE [LARGE SCALE GENOMIC DNA]</scope>
    <source>
        <strain evidence="2 3">P117</strain>
    </source>
</reference>
<dbReference type="Proteomes" id="UP001253545">
    <property type="component" value="Unassembled WGS sequence"/>
</dbReference>